<dbReference type="PROSITE" id="PS50995">
    <property type="entry name" value="HTH_MARR_2"/>
    <property type="match status" value="1"/>
</dbReference>
<proteinExistence type="predicted"/>
<gene>
    <name evidence="2" type="ORF">D7316_04162</name>
</gene>
<dbReference type="InterPro" id="IPR036390">
    <property type="entry name" value="WH_DNA-bd_sf"/>
</dbReference>
<dbReference type="Pfam" id="PF01047">
    <property type="entry name" value="MarR"/>
    <property type="match status" value="1"/>
</dbReference>
<sequence>MSGSRTIDLTTTTPTGAAAVHRDLIRIGRAVRSRSGEGPLSAGQMCALWTIAQHAPIRATELADREGVAGPTMSRVVATLERHEMVVRTADPHDGRVCLLTPTAAGLDFIRGASSRKSQLFEVALDHLDSDDREKVEQAMRLLADTLCELAVHPGAHAPAVPTTDDAPTEEEN</sequence>
<evidence type="ECO:0000259" key="1">
    <source>
        <dbReference type="PROSITE" id="PS50995"/>
    </source>
</evidence>
<protein>
    <submittedName>
        <fullName evidence="2">Putative HTH-type transcriptional regulator</fullName>
    </submittedName>
</protein>
<dbReference type="OrthoDB" id="4311144at2"/>
<name>A0A3G8JQZ6_9ACTN</name>
<dbReference type="GO" id="GO:0003700">
    <property type="term" value="F:DNA-binding transcription factor activity"/>
    <property type="evidence" value="ECO:0007669"/>
    <property type="project" value="InterPro"/>
</dbReference>
<dbReference type="PANTHER" id="PTHR39515:SF2">
    <property type="entry name" value="HTH-TYPE TRANSCRIPTIONAL REGULATOR RV0880"/>
    <property type="match status" value="1"/>
</dbReference>
<dbReference type="InterPro" id="IPR036388">
    <property type="entry name" value="WH-like_DNA-bd_sf"/>
</dbReference>
<dbReference type="Proteomes" id="UP000271469">
    <property type="component" value="Chromosome"/>
</dbReference>
<dbReference type="InterPro" id="IPR052526">
    <property type="entry name" value="HTH-type_Bedaq_tolerance"/>
</dbReference>
<dbReference type="RefSeq" id="WP_124709891.1">
    <property type="nucleotide sequence ID" value="NZ_CP033972.1"/>
</dbReference>
<accession>A0A3G8JQZ6</accession>
<dbReference type="Gene3D" id="1.10.10.10">
    <property type="entry name" value="Winged helix-like DNA-binding domain superfamily/Winged helix DNA-binding domain"/>
    <property type="match status" value="1"/>
</dbReference>
<dbReference type="SMART" id="SM00347">
    <property type="entry name" value="HTH_MARR"/>
    <property type="match status" value="1"/>
</dbReference>
<reference evidence="2 3" key="1">
    <citation type="submission" date="2018-11" db="EMBL/GenBank/DDBJ databases">
        <title>Gordonia insulae sp. nov., isolated from an island soil.</title>
        <authorList>
            <person name="Kim Y.S."/>
            <person name="Kim S.B."/>
        </authorList>
    </citation>
    <scope>NUCLEOTIDE SEQUENCE [LARGE SCALE GENOMIC DNA]</scope>
    <source>
        <strain evidence="2 3">MMS17-SY073</strain>
    </source>
</reference>
<feature type="domain" description="HTH marR-type" evidence="1">
    <location>
        <begin position="17"/>
        <end position="145"/>
    </location>
</feature>
<organism evidence="2 3">
    <name type="scientific">Gordonia insulae</name>
    <dbReference type="NCBI Taxonomy" id="2420509"/>
    <lineage>
        <taxon>Bacteria</taxon>
        <taxon>Bacillati</taxon>
        <taxon>Actinomycetota</taxon>
        <taxon>Actinomycetes</taxon>
        <taxon>Mycobacteriales</taxon>
        <taxon>Gordoniaceae</taxon>
        <taxon>Gordonia</taxon>
    </lineage>
</organism>
<dbReference type="AlphaFoldDB" id="A0A3G8JQZ6"/>
<dbReference type="KEGG" id="gom:D7316_04162"/>
<dbReference type="EMBL" id="CP033972">
    <property type="protein sequence ID" value="AZG47551.1"/>
    <property type="molecule type" value="Genomic_DNA"/>
</dbReference>
<dbReference type="InterPro" id="IPR000835">
    <property type="entry name" value="HTH_MarR-typ"/>
</dbReference>
<dbReference type="PANTHER" id="PTHR39515">
    <property type="entry name" value="CONSERVED PROTEIN"/>
    <property type="match status" value="1"/>
</dbReference>
<evidence type="ECO:0000313" key="2">
    <source>
        <dbReference type="EMBL" id="AZG47551.1"/>
    </source>
</evidence>
<dbReference type="SUPFAM" id="SSF46785">
    <property type="entry name" value="Winged helix' DNA-binding domain"/>
    <property type="match status" value="1"/>
</dbReference>
<keyword evidence="3" id="KW-1185">Reference proteome</keyword>
<evidence type="ECO:0000313" key="3">
    <source>
        <dbReference type="Proteomes" id="UP000271469"/>
    </source>
</evidence>